<evidence type="ECO:0000256" key="6">
    <source>
        <dbReference type="ARBA" id="ARBA00023136"/>
    </source>
</evidence>
<dbReference type="Gene3D" id="1.10.3720.10">
    <property type="entry name" value="MetI-like"/>
    <property type="match status" value="1"/>
</dbReference>
<keyword evidence="4 7" id="KW-0812">Transmembrane</keyword>
<evidence type="ECO:0000256" key="1">
    <source>
        <dbReference type="ARBA" id="ARBA00004651"/>
    </source>
</evidence>
<feature type="transmembrane region" description="Helical" evidence="7">
    <location>
        <begin position="12"/>
        <end position="36"/>
    </location>
</feature>
<evidence type="ECO:0000256" key="7">
    <source>
        <dbReference type="RuleBase" id="RU363032"/>
    </source>
</evidence>
<evidence type="ECO:0000256" key="2">
    <source>
        <dbReference type="ARBA" id="ARBA00022448"/>
    </source>
</evidence>
<accession>A0ABW4YG85</accession>
<evidence type="ECO:0000256" key="5">
    <source>
        <dbReference type="ARBA" id="ARBA00022989"/>
    </source>
</evidence>
<evidence type="ECO:0000313" key="9">
    <source>
        <dbReference type="EMBL" id="MFD2114569.1"/>
    </source>
</evidence>
<reference evidence="10" key="1">
    <citation type="journal article" date="2019" name="Int. J. Syst. Evol. Microbiol.">
        <title>The Global Catalogue of Microorganisms (GCM) 10K type strain sequencing project: providing services to taxonomists for standard genome sequencing and annotation.</title>
        <authorList>
            <consortium name="The Broad Institute Genomics Platform"/>
            <consortium name="The Broad Institute Genome Sequencing Center for Infectious Disease"/>
            <person name="Wu L."/>
            <person name="Ma J."/>
        </authorList>
    </citation>
    <scope>NUCLEOTIDE SEQUENCE [LARGE SCALE GENOMIC DNA]</scope>
    <source>
        <strain evidence="10">GH52</strain>
    </source>
</reference>
<feature type="domain" description="ABC transmembrane type-1" evidence="8">
    <location>
        <begin position="69"/>
        <end position="283"/>
    </location>
</feature>
<organism evidence="9 10">
    <name type="scientific">Paenibacillus yanchengensis</name>
    <dbReference type="NCBI Taxonomy" id="2035833"/>
    <lineage>
        <taxon>Bacteria</taxon>
        <taxon>Bacillati</taxon>
        <taxon>Bacillota</taxon>
        <taxon>Bacilli</taxon>
        <taxon>Bacillales</taxon>
        <taxon>Paenibacillaceae</taxon>
        <taxon>Paenibacillus</taxon>
    </lineage>
</organism>
<dbReference type="InterPro" id="IPR050809">
    <property type="entry name" value="UgpAE/MalFG_permease"/>
</dbReference>
<protein>
    <submittedName>
        <fullName evidence="9">ABC transporter permease</fullName>
    </submittedName>
</protein>
<feature type="transmembrane region" description="Helical" evidence="7">
    <location>
        <begin position="262"/>
        <end position="284"/>
    </location>
</feature>
<comment type="similarity">
    <text evidence="7">Belongs to the binding-protein-dependent transport system permease family.</text>
</comment>
<keyword evidence="5 7" id="KW-1133">Transmembrane helix</keyword>
<dbReference type="PROSITE" id="PS50928">
    <property type="entry name" value="ABC_TM1"/>
    <property type="match status" value="1"/>
</dbReference>
<comment type="subcellular location">
    <subcellularLocation>
        <location evidence="1 7">Cell membrane</location>
        <topology evidence="1 7">Multi-pass membrane protein</topology>
    </subcellularLocation>
</comment>
<dbReference type="PANTHER" id="PTHR43227">
    <property type="entry name" value="BLL4140 PROTEIN"/>
    <property type="match status" value="1"/>
</dbReference>
<comment type="caution">
    <text evidence="9">The sequence shown here is derived from an EMBL/GenBank/DDBJ whole genome shotgun (WGS) entry which is preliminary data.</text>
</comment>
<evidence type="ECO:0000313" key="10">
    <source>
        <dbReference type="Proteomes" id="UP001597362"/>
    </source>
</evidence>
<dbReference type="RefSeq" id="WP_377769582.1">
    <property type="nucleotide sequence ID" value="NZ_JBHUHO010000007.1"/>
</dbReference>
<dbReference type="InterPro" id="IPR035906">
    <property type="entry name" value="MetI-like_sf"/>
</dbReference>
<evidence type="ECO:0000256" key="4">
    <source>
        <dbReference type="ARBA" id="ARBA00022692"/>
    </source>
</evidence>
<keyword evidence="2 7" id="KW-0813">Transport</keyword>
<keyword evidence="3" id="KW-1003">Cell membrane</keyword>
<feature type="transmembrane region" description="Helical" evidence="7">
    <location>
        <begin position="204"/>
        <end position="226"/>
    </location>
</feature>
<evidence type="ECO:0000256" key="3">
    <source>
        <dbReference type="ARBA" id="ARBA00022475"/>
    </source>
</evidence>
<evidence type="ECO:0000259" key="8">
    <source>
        <dbReference type="PROSITE" id="PS50928"/>
    </source>
</evidence>
<keyword evidence="10" id="KW-1185">Reference proteome</keyword>
<dbReference type="Pfam" id="PF00528">
    <property type="entry name" value="BPD_transp_1"/>
    <property type="match status" value="1"/>
</dbReference>
<feature type="transmembrane region" description="Helical" evidence="7">
    <location>
        <begin position="173"/>
        <end position="192"/>
    </location>
</feature>
<gene>
    <name evidence="9" type="ORF">ACFSJH_02260</name>
</gene>
<dbReference type="CDD" id="cd06261">
    <property type="entry name" value="TM_PBP2"/>
    <property type="match status" value="1"/>
</dbReference>
<dbReference type="PANTHER" id="PTHR43227:SF11">
    <property type="entry name" value="BLL4140 PROTEIN"/>
    <property type="match status" value="1"/>
</dbReference>
<dbReference type="EMBL" id="JBHUHO010000007">
    <property type="protein sequence ID" value="MFD2114569.1"/>
    <property type="molecule type" value="Genomic_DNA"/>
</dbReference>
<dbReference type="SUPFAM" id="SSF161098">
    <property type="entry name" value="MetI-like"/>
    <property type="match status" value="1"/>
</dbReference>
<dbReference type="InterPro" id="IPR000515">
    <property type="entry name" value="MetI-like"/>
</dbReference>
<keyword evidence="6 7" id="KW-0472">Membrane</keyword>
<sequence>MRNKLFTRNYHAMLLPGSILLFIFTIIPLFGVVIAFQKYVPGKLIWDQRWVGFDNFAFMFQLPDSKQVFINTLVIAIVKIVLGVIVPVIFALLLHEIQGRIFKKWVQTIVYLPHFLSWVILAGILINIFSLDGIVNQIAGWFGIEPTMFMTSNSWFRPIVIGSDIWKEFGFKAIVYLAALTGINPSLYEAAAIDGAGRFHKLRYVTLPAIMPTVILLTTLSLGNVLNAGFDQIFNMYNPLVYATGDIIDTYVYRIGLVEMQYGLATAVGLLKSVVAIILIAISYRLAYKYANYRIF</sequence>
<name>A0ABW4YG85_9BACL</name>
<feature type="transmembrane region" description="Helical" evidence="7">
    <location>
        <begin position="115"/>
        <end position="144"/>
    </location>
</feature>
<proteinExistence type="inferred from homology"/>
<dbReference type="Proteomes" id="UP001597362">
    <property type="component" value="Unassembled WGS sequence"/>
</dbReference>
<feature type="transmembrane region" description="Helical" evidence="7">
    <location>
        <begin position="68"/>
        <end position="94"/>
    </location>
</feature>